<evidence type="ECO:0000313" key="1">
    <source>
        <dbReference type="EMBL" id="KAJ6255950.1"/>
    </source>
</evidence>
<gene>
    <name evidence="1" type="ORF">Dda_9241</name>
</gene>
<protein>
    <submittedName>
        <fullName evidence="1">Uncharacterized protein</fullName>
    </submittedName>
</protein>
<dbReference type="AlphaFoldDB" id="A0AAD6IPG7"/>
<dbReference type="EMBL" id="JAQGDS010000016">
    <property type="protein sequence ID" value="KAJ6255950.1"/>
    <property type="molecule type" value="Genomic_DNA"/>
</dbReference>
<name>A0AAD6IPG7_DREDA</name>
<organism evidence="1 2">
    <name type="scientific">Drechslerella dactyloides</name>
    <name type="common">Nematode-trapping fungus</name>
    <name type="synonym">Arthrobotrys dactyloides</name>
    <dbReference type="NCBI Taxonomy" id="74499"/>
    <lineage>
        <taxon>Eukaryota</taxon>
        <taxon>Fungi</taxon>
        <taxon>Dikarya</taxon>
        <taxon>Ascomycota</taxon>
        <taxon>Pezizomycotina</taxon>
        <taxon>Orbiliomycetes</taxon>
        <taxon>Orbiliales</taxon>
        <taxon>Orbiliaceae</taxon>
        <taxon>Drechslerella</taxon>
    </lineage>
</organism>
<accession>A0AAD6IPG7</accession>
<sequence length="204" mass="23926">MPSIFDKWVQDYKPLRQCPPVIPINPQRTSPPAPFCVHSIRANYQGEQSFRGRKYFPATCDIPLMREAVRFVPAAVNAFISARLQGENKELPTWYAWYHEFLKEFHQGRFWKYEHFTRWYCVEVAASLDEKFSSLRWTRTIWVPPMEMRRMIKDLQEYWEGNESAQSITSASGDTESVKTDVLVMTTGKDGNICTRIETLVSTW</sequence>
<dbReference type="Proteomes" id="UP001221413">
    <property type="component" value="Unassembled WGS sequence"/>
</dbReference>
<evidence type="ECO:0000313" key="2">
    <source>
        <dbReference type="Proteomes" id="UP001221413"/>
    </source>
</evidence>
<keyword evidence="2" id="KW-1185">Reference proteome</keyword>
<reference evidence="1" key="1">
    <citation type="submission" date="2023-01" db="EMBL/GenBank/DDBJ databases">
        <title>The chitinases involved in constricting ring structure development in the nematode-trapping fungus Drechslerella dactyloides.</title>
        <authorList>
            <person name="Wang R."/>
            <person name="Zhang L."/>
            <person name="Tang P."/>
            <person name="Li S."/>
            <person name="Liang L."/>
        </authorList>
    </citation>
    <scope>NUCLEOTIDE SEQUENCE</scope>
    <source>
        <strain evidence="1">YMF1.00031</strain>
    </source>
</reference>
<proteinExistence type="predicted"/>
<comment type="caution">
    <text evidence="1">The sequence shown here is derived from an EMBL/GenBank/DDBJ whole genome shotgun (WGS) entry which is preliminary data.</text>
</comment>